<dbReference type="EMBL" id="CP015961">
    <property type="protein sequence ID" value="ANI91940.1"/>
    <property type="molecule type" value="Genomic_DNA"/>
</dbReference>
<reference evidence="3" key="3">
    <citation type="submission" date="2021-09" db="EMBL/GenBank/DDBJ databases">
        <authorList>
            <person name="Gilroy R."/>
        </authorList>
    </citation>
    <scope>NUCLEOTIDE SEQUENCE</scope>
    <source>
        <strain evidence="3">ChiGjej1B1-18357</strain>
    </source>
</reference>
<dbReference type="STRING" id="499555.BJL86_1150"/>
<gene>
    <name evidence="2" type="ORF">BJL86_1150</name>
    <name evidence="3" type="ORF">K8V11_12650</name>
</gene>
<accession>A0A173LMZ9</accession>
<evidence type="ECO:0000313" key="3">
    <source>
        <dbReference type="EMBL" id="HJE91847.1"/>
    </source>
</evidence>
<keyword evidence="4" id="KW-1185">Reference proteome</keyword>
<feature type="transmembrane region" description="Helical" evidence="1">
    <location>
        <begin position="51"/>
        <end position="69"/>
    </location>
</feature>
<dbReference type="Proteomes" id="UP000776650">
    <property type="component" value="Unassembled WGS sequence"/>
</dbReference>
<dbReference type="AlphaFoldDB" id="A0A173LMZ9"/>
<proteinExistence type="predicted"/>
<protein>
    <submittedName>
        <fullName evidence="3">DUF3618 domain-containing protein</fullName>
    </submittedName>
</protein>
<dbReference type="InterPro" id="IPR022062">
    <property type="entry name" value="DUF3618"/>
</dbReference>
<dbReference type="KEGG" id="dtm:BJL86_1150"/>
<evidence type="ECO:0000313" key="4">
    <source>
        <dbReference type="Proteomes" id="UP000186104"/>
    </source>
</evidence>
<evidence type="ECO:0000256" key="1">
    <source>
        <dbReference type="SAM" id="Phobius"/>
    </source>
</evidence>
<name>A0A173LMZ9_9ACTN</name>
<reference evidence="2 4" key="1">
    <citation type="submission" date="2016-06" db="EMBL/GenBank/DDBJ databases">
        <title>Complete genome sequence of a saline-alkali tolerant type strain Dietzia timorensis ID05-A0528T.</title>
        <authorList>
            <person name="Wu X."/>
        </authorList>
    </citation>
    <scope>NUCLEOTIDE SEQUENCE [LARGE SCALE GENOMIC DNA]</scope>
    <source>
        <strain evidence="2 4">ID05-A0528</strain>
    </source>
</reference>
<dbReference type="RefSeq" id="WP_067471696.1">
    <property type="nucleotide sequence ID" value="NZ_CP015961.1"/>
</dbReference>
<dbReference type="OrthoDB" id="5196933at2"/>
<keyword evidence="1" id="KW-1133">Transmembrane helix</keyword>
<dbReference type="Pfam" id="PF12277">
    <property type="entry name" value="DUF3618"/>
    <property type="match status" value="1"/>
</dbReference>
<dbReference type="EMBL" id="DYXM01000242">
    <property type="protein sequence ID" value="HJE91847.1"/>
    <property type="molecule type" value="Genomic_DNA"/>
</dbReference>
<keyword evidence="1" id="KW-0812">Transmembrane</keyword>
<sequence length="93" mass="10079">MARSYESIEGDIAKARDNLAETLDELTDRVSPKNLADQGKAQATEILKNPVVLAAIGGVVALVVGGVVYSTTSKRKKNKAIERYLAMKEKRGF</sequence>
<reference evidence="3" key="2">
    <citation type="journal article" date="2021" name="PeerJ">
        <title>Extensive microbial diversity within the chicken gut microbiome revealed by metagenomics and culture.</title>
        <authorList>
            <person name="Gilroy R."/>
            <person name="Ravi A."/>
            <person name="Getino M."/>
            <person name="Pursley I."/>
            <person name="Horton D.L."/>
            <person name="Alikhan N.F."/>
            <person name="Baker D."/>
            <person name="Gharbi K."/>
            <person name="Hall N."/>
            <person name="Watson M."/>
            <person name="Adriaenssens E.M."/>
            <person name="Foster-Nyarko E."/>
            <person name="Jarju S."/>
            <person name="Secka A."/>
            <person name="Antonio M."/>
            <person name="Oren A."/>
            <person name="Chaudhuri R.R."/>
            <person name="La Ragione R."/>
            <person name="Hildebrand F."/>
            <person name="Pallen M.J."/>
        </authorList>
    </citation>
    <scope>NUCLEOTIDE SEQUENCE</scope>
    <source>
        <strain evidence="3">ChiGjej1B1-18357</strain>
    </source>
</reference>
<evidence type="ECO:0000313" key="2">
    <source>
        <dbReference type="EMBL" id="ANI91940.1"/>
    </source>
</evidence>
<keyword evidence="1" id="KW-0472">Membrane</keyword>
<organism evidence="2 4">
    <name type="scientific">Dietzia timorensis</name>
    <dbReference type="NCBI Taxonomy" id="499555"/>
    <lineage>
        <taxon>Bacteria</taxon>
        <taxon>Bacillati</taxon>
        <taxon>Actinomycetota</taxon>
        <taxon>Actinomycetes</taxon>
        <taxon>Mycobacteriales</taxon>
        <taxon>Dietziaceae</taxon>
        <taxon>Dietzia</taxon>
    </lineage>
</organism>
<dbReference type="Proteomes" id="UP000186104">
    <property type="component" value="Chromosome"/>
</dbReference>